<keyword evidence="3 10" id="KW-0068">Autocatalytic cleavage</keyword>
<comment type="function">
    <text evidence="10">Catalyzes the decarboxylation of S-adenosylmethionine to S-adenosylmethioninamine (dcAdoMet), the propylamine donor required for the synthesis of the polyamines spermine and spermidine from the diamine putrescine.</text>
</comment>
<dbReference type="AlphaFoldDB" id="A0A261S5W6"/>
<dbReference type="Gene3D" id="3.30.360.110">
    <property type="entry name" value="S-adenosylmethionine decarboxylase domain"/>
    <property type="match status" value="1"/>
</dbReference>
<reference evidence="12" key="1">
    <citation type="submission" date="2017-05" db="EMBL/GenBank/DDBJ databases">
        <title>Complete and WGS of Bordetella genogroups.</title>
        <authorList>
            <person name="Spilker T."/>
            <person name="Lipuma J."/>
        </authorList>
    </citation>
    <scope>NUCLEOTIDE SEQUENCE [LARGE SCALE GENOMIC DNA]</scope>
    <source>
        <strain evidence="12">AU16122</strain>
    </source>
</reference>
<accession>A0A261S5W6</accession>
<keyword evidence="5 10" id="KW-0620">Polyamine biosynthesis</keyword>
<dbReference type="InterPro" id="IPR042286">
    <property type="entry name" value="AdoMetDC_C"/>
</dbReference>
<evidence type="ECO:0000256" key="3">
    <source>
        <dbReference type="ARBA" id="ARBA00022813"/>
    </source>
</evidence>
<dbReference type="GO" id="GO:0005829">
    <property type="term" value="C:cytosol"/>
    <property type="evidence" value="ECO:0007669"/>
    <property type="project" value="TreeGrafter"/>
</dbReference>
<feature type="chain" id="PRO_5023287347" description="S-adenosylmethionine decarboxylase beta chain" evidence="10">
    <location>
        <begin position="1"/>
        <end position="110"/>
    </location>
</feature>
<dbReference type="SUPFAM" id="SSF56276">
    <property type="entry name" value="S-adenosylmethionine decarboxylase"/>
    <property type="match status" value="1"/>
</dbReference>
<feature type="chain" id="PRO_5023287348" description="S-adenosylmethionine decarboxylase alpha chain" evidence="10">
    <location>
        <begin position="111"/>
        <end position="166"/>
    </location>
</feature>
<comment type="PTM">
    <text evidence="10">Is synthesized initially as an inactive proenzyme. Formation of the active enzyme involves a self-maturation process in which the active site pyruvoyl group is generated from an internal serine residue via an autocatalytic post-translational modification. Two non-identical subunits are generated from the proenzyme in this reaction, and the pyruvate is formed at the N-terminus of the alpha chain, which is derived from the carboxyl end of the proenzyme. The post-translation cleavage follows an unusual pathway, termed non-hydrolytic serinolysis, in which the side chain hydroxyl group of the serine supplies its oxygen atom to form the C-terminus of the beta chain, while the remainder of the serine residue undergoes an oxidative deamination to produce ammonia and the pyruvoyl group blocking the N-terminus of the alpha chain.</text>
</comment>
<evidence type="ECO:0000256" key="7">
    <source>
        <dbReference type="ARBA" id="ARBA00023239"/>
    </source>
</evidence>
<evidence type="ECO:0000256" key="5">
    <source>
        <dbReference type="ARBA" id="ARBA00023115"/>
    </source>
</evidence>
<evidence type="ECO:0000256" key="6">
    <source>
        <dbReference type="ARBA" id="ARBA00023145"/>
    </source>
</evidence>
<evidence type="ECO:0000256" key="8">
    <source>
        <dbReference type="ARBA" id="ARBA00023270"/>
    </source>
</evidence>
<dbReference type="Proteomes" id="UP000216020">
    <property type="component" value="Unassembled WGS sequence"/>
</dbReference>
<evidence type="ECO:0000256" key="2">
    <source>
        <dbReference type="ARBA" id="ARBA00022793"/>
    </source>
</evidence>
<keyword evidence="6 10" id="KW-0865">Zymogen</keyword>
<protein>
    <recommendedName>
        <fullName evidence="10">S-adenosylmethionine decarboxylase proenzyme</fullName>
        <shortName evidence="10">AdoMetDC</shortName>
        <shortName evidence="10">SAMDC</shortName>
        <ecNumber evidence="10">4.1.1.50</ecNumber>
    </recommendedName>
    <component>
        <recommendedName>
            <fullName evidence="10">S-adenosylmethionine decarboxylase beta chain</fullName>
        </recommendedName>
    </component>
    <component>
        <recommendedName>
            <fullName evidence="10">S-adenosylmethionine decarboxylase alpha chain</fullName>
        </recommendedName>
    </component>
</protein>
<evidence type="ECO:0000256" key="1">
    <source>
        <dbReference type="ARBA" id="ARBA00022691"/>
    </source>
</evidence>
<comment type="catalytic activity">
    <reaction evidence="10">
        <text>S-adenosyl-L-methionine + H(+) = S-adenosyl 3-(methylsulfanyl)propylamine + CO2</text>
        <dbReference type="Rhea" id="RHEA:15981"/>
        <dbReference type="ChEBI" id="CHEBI:15378"/>
        <dbReference type="ChEBI" id="CHEBI:16526"/>
        <dbReference type="ChEBI" id="CHEBI:57443"/>
        <dbReference type="ChEBI" id="CHEBI:59789"/>
        <dbReference type="EC" id="4.1.1.50"/>
    </reaction>
</comment>
<comment type="pathway">
    <text evidence="10">Amine and polyamine biosynthesis; S-adenosylmethioninamine biosynthesis; S-adenosylmethioninamine from S-adenosyl-L-methionine: step 1/1.</text>
</comment>
<dbReference type="InterPro" id="IPR016067">
    <property type="entry name" value="S-AdoMet_deCO2ase_core"/>
</dbReference>
<comment type="similarity">
    <text evidence="10">Belongs to the prokaryotic AdoMetDC family. Type 1 subfamily.</text>
</comment>
<dbReference type="UniPathway" id="UPA00331">
    <property type="reaction ID" value="UER00451"/>
</dbReference>
<evidence type="ECO:0000313" key="11">
    <source>
        <dbReference type="EMBL" id="OZI32511.1"/>
    </source>
</evidence>
<dbReference type="PANTHER" id="PTHR33866">
    <property type="entry name" value="S-ADENOSYLMETHIONINE DECARBOXYLASE PROENZYME"/>
    <property type="match status" value="1"/>
</dbReference>
<dbReference type="Pfam" id="PF02675">
    <property type="entry name" value="AdoMet_dc"/>
    <property type="match status" value="1"/>
</dbReference>
<dbReference type="GO" id="GO:0004014">
    <property type="term" value="F:adenosylmethionine decarboxylase activity"/>
    <property type="evidence" value="ECO:0007669"/>
    <property type="project" value="UniProtKB-UniRule"/>
</dbReference>
<feature type="active site" description="Proton acceptor; for processing activity" evidence="10">
    <location>
        <position position="116"/>
    </location>
</feature>
<feature type="active site" description="Proton donor; for catalytic activity" evidence="10">
    <location>
        <position position="131"/>
    </location>
</feature>
<keyword evidence="4 10" id="KW-0745">Spermidine biosynthesis</keyword>
<keyword evidence="8 10" id="KW-0704">Schiff base</keyword>
<sequence>MVSVDTGGPAPESATISVPPAGLVSPAASVPAAASVSPAGLVQPTGHVPPLGRHVLADLHGVAPALLRDPHGLGELLAGAARAAGARVLGTHFHHFGGGAGVTGVVLLSESHITIHTWPEHGYAALDIFMCGHANPELALEHVRLALAPARAGTTTVPRGAARAPA</sequence>
<dbReference type="OrthoDB" id="9793120at2"/>
<organism evidence="11 12">
    <name type="scientific">Bordetella genomosp. 10</name>
    <dbReference type="NCBI Taxonomy" id="1416804"/>
    <lineage>
        <taxon>Bacteria</taxon>
        <taxon>Pseudomonadati</taxon>
        <taxon>Pseudomonadota</taxon>
        <taxon>Betaproteobacteria</taxon>
        <taxon>Burkholderiales</taxon>
        <taxon>Alcaligenaceae</taxon>
        <taxon>Bordetella</taxon>
    </lineage>
</organism>
<feature type="active site" description="Schiff-base intermediate with substrate; via pyruvic acid" evidence="10">
    <location>
        <position position="111"/>
    </location>
</feature>
<dbReference type="EC" id="4.1.1.50" evidence="10"/>
<dbReference type="InterPro" id="IPR042284">
    <property type="entry name" value="AdoMetDC_N"/>
</dbReference>
<comment type="caution">
    <text evidence="11">The sequence shown here is derived from an EMBL/GenBank/DDBJ whole genome shotgun (WGS) entry which is preliminary data.</text>
</comment>
<dbReference type="PANTHER" id="PTHR33866:SF2">
    <property type="entry name" value="S-ADENOSYLMETHIONINE DECARBOXYLASE PROENZYME"/>
    <property type="match status" value="1"/>
</dbReference>
<name>A0A261S5W6_9BORD</name>
<dbReference type="NCBIfam" id="TIGR03330">
    <property type="entry name" value="SAM_DCase_Bsu"/>
    <property type="match status" value="1"/>
</dbReference>
<keyword evidence="7 10" id="KW-0456">Lyase</keyword>
<keyword evidence="9 10" id="KW-0670">Pyruvate</keyword>
<comment type="subunit">
    <text evidence="10">Heterotetramer of two alpha and two beta chains arranged as a dimer of alpha/beta heterodimers.</text>
</comment>
<dbReference type="HAMAP" id="MF_00464">
    <property type="entry name" value="AdoMetDC_1"/>
    <property type="match status" value="1"/>
</dbReference>
<keyword evidence="2 10" id="KW-0210">Decarboxylase</keyword>
<evidence type="ECO:0000256" key="10">
    <source>
        <dbReference type="HAMAP-Rule" id="MF_00464"/>
    </source>
</evidence>
<evidence type="ECO:0000256" key="9">
    <source>
        <dbReference type="ARBA" id="ARBA00023317"/>
    </source>
</evidence>
<evidence type="ECO:0000256" key="4">
    <source>
        <dbReference type="ARBA" id="ARBA00023066"/>
    </source>
</evidence>
<dbReference type="Gene3D" id="3.30.160.750">
    <property type="match status" value="1"/>
</dbReference>
<keyword evidence="1 10" id="KW-0949">S-adenosyl-L-methionine</keyword>
<keyword evidence="12" id="KW-1185">Reference proteome</keyword>
<feature type="modified residue" description="Pyruvic acid (Ser); by autocatalysis" evidence="10">
    <location>
        <position position="111"/>
    </location>
</feature>
<dbReference type="GO" id="GO:0008295">
    <property type="term" value="P:spermidine biosynthetic process"/>
    <property type="evidence" value="ECO:0007669"/>
    <property type="project" value="UniProtKB-UniRule"/>
</dbReference>
<evidence type="ECO:0000313" key="12">
    <source>
        <dbReference type="Proteomes" id="UP000216020"/>
    </source>
</evidence>
<dbReference type="InterPro" id="IPR003826">
    <property type="entry name" value="AdoMetDC_fam_prok"/>
</dbReference>
<proteinExistence type="inferred from homology"/>
<dbReference type="EMBL" id="NEVM01000005">
    <property type="protein sequence ID" value="OZI32511.1"/>
    <property type="molecule type" value="Genomic_DNA"/>
</dbReference>
<comment type="cofactor">
    <cofactor evidence="10">
        <name>pyruvate</name>
        <dbReference type="ChEBI" id="CHEBI:15361"/>
    </cofactor>
    <text evidence="10">Binds 1 pyruvoyl group covalently per subunit.</text>
</comment>
<dbReference type="InterPro" id="IPR017716">
    <property type="entry name" value="S-AdoMet_deCOase_pro-enz"/>
</dbReference>
<gene>
    <name evidence="10" type="primary">speH</name>
    <name evidence="11" type="ORF">CAL29_26800</name>
</gene>
<feature type="site" description="Cleavage (non-hydrolytic); by autolysis" evidence="10">
    <location>
        <begin position="110"/>
        <end position="111"/>
    </location>
</feature>